<comment type="subcellular location">
    <subcellularLocation>
        <location evidence="1">Membrane</location>
        <topology evidence="1">Multi-pass membrane protein</topology>
    </subcellularLocation>
</comment>
<keyword evidence="7" id="KW-0270">Exopolysaccharide synthesis</keyword>
<dbReference type="AlphaFoldDB" id="H5SK01"/>
<dbReference type="PANTHER" id="PTHR30576:SF0">
    <property type="entry name" value="UNDECAPRENYL-PHOSPHATE N-ACETYLGALACTOSAMINYL 1-PHOSPHATE TRANSFERASE-RELATED"/>
    <property type="match status" value="1"/>
</dbReference>
<evidence type="ECO:0000256" key="1">
    <source>
        <dbReference type="ARBA" id="ARBA00004141"/>
    </source>
</evidence>
<keyword evidence="3" id="KW-0808">Transferase</keyword>
<evidence type="ECO:0000256" key="5">
    <source>
        <dbReference type="ARBA" id="ARBA00022989"/>
    </source>
</evidence>
<dbReference type="InterPro" id="IPR003362">
    <property type="entry name" value="Bact_transf"/>
</dbReference>
<dbReference type="Gene3D" id="3.40.50.720">
    <property type="entry name" value="NAD(P)-binding Rossmann-like Domain"/>
    <property type="match status" value="1"/>
</dbReference>
<accession>H5SK01</accession>
<proteinExistence type="inferred from homology"/>
<evidence type="ECO:0000256" key="7">
    <source>
        <dbReference type="ARBA" id="ARBA00023169"/>
    </source>
</evidence>
<comment type="similarity">
    <text evidence="2">Belongs to the bacterial sugar transferase family.</text>
</comment>
<dbReference type="Pfam" id="PF02397">
    <property type="entry name" value="Bac_transf"/>
    <property type="match status" value="1"/>
</dbReference>
<organism evidence="10">
    <name type="scientific">uncultured Alphaproteobacteria bacterium</name>
    <dbReference type="NCBI Taxonomy" id="91750"/>
    <lineage>
        <taxon>Bacteria</taxon>
        <taxon>Pseudomonadati</taxon>
        <taxon>Pseudomonadota</taxon>
        <taxon>Alphaproteobacteria</taxon>
        <taxon>environmental samples</taxon>
    </lineage>
</organism>
<evidence type="ECO:0000259" key="9">
    <source>
        <dbReference type="Pfam" id="PF02397"/>
    </source>
</evidence>
<evidence type="ECO:0000313" key="10">
    <source>
        <dbReference type="EMBL" id="BAL56487.1"/>
    </source>
</evidence>
<dbReference type="Pfam" id="PF13727">
    <property type="entry name" value="CoA_binding_3"/>
    <property type="match status" value="1"/>
</dbReference>
<evidence type="ECO:0000256" key="3">
    <source>
        <dbReference type="ARBA" id="ARBA00022679"/>
    </source>
</evidence>
<dbReference type="GO" id="GO:0016020">
    <property type="term" value="C:membrane"/>
    <property type="evidence" value="ECO:0007669"/>
    <property type="project" value="UniProtKB-SubCell"/>
</dbReference>
<feature type="transmembrane region" description="Helical" evidence="8">
    <location>
        <begin position="117"/>
        <end position="136"/>
    </location>
</feature>
<dbReference type="SUPFAM" id="SSF51735">
    <property type="entry name" value="NAD(P)-binding Rossmann-fold domains"/>
    <property type="match status" value="1"/>
</dbReference>
<evidence type="ECO:0000256" key="6">
    <source>
        <dbReference type="ARBA" id="ARBA00023136"/>
    </source>
</evidence>
<dbReference type="NCBIfam" id="TIGR03025">
    <property type="entry name" value="EPS_sugtrans"/>
    <property type="match status" value="1"/>
</dbReference>
<reference evidence="10" key="2">
    <citation type="journal article" date="2012" name="PLoS ONE">
        <title>A Deeply Branching Thermophilic Bacterium with an Ancient Acetyl-CoA Pathway Dominates a Subsurface Ecosystem.</title>
        <authorList>
            <person name="Takami H."/>
            <person name="Noguchi H."/>
            <person name="Takaki Y."/>
            <person name="Uchiyama I."/>
            <person name="Toyoda A."/>
            <person name="Nishi S."/>
            <person name="Chee G.-J."/>
            <person name="Arai W."/>
            <person name="Nunoura T."/>
            <person name="Itoh T."/>
            <person name="Hattori M."/>
            <person name="Takai K."/>
        </authorList>
    </citation>
    <scope>NUCLEOTIDE SEQUENCE</scope>
</reference>
<keyword evidence="4 8" id="KW-0812">Transmembrane</keyword>
<evidence type="ECO:0000256" key="8">
    <source>
        <dbReference type="SAM" id="Phobius"/>
    </source>
</evidence>
<feature type="domain" description="Bacterial sugar transferase" evidence="9">
    <location>
        <begin position="281"/>
        <end position="468"/>
    </location>
</feature>
<dbReference type="GO" id="GO:0000271">
    <property type="term" value="P:polysaccharide biosynthetic process"/>
    <property type="evidence" value="ECO:0007669"/>
    <property type="project" value="UniProtKB-KW"/>
</dbReference>
<name>H5SK01_9PROT</name>
<feature type="transmembrane region" description="Helical" evidence="8">
    <location>
        <begin position="59"/>
        <end position="80"/>
    </location>
</feature>
<dbReference type="EMBL" id="AP011749">
    <property type="protein sequence ID" value="BAL56487.1"/>
    <property type="molecule type" value="Genomic_DNA"/>
</dbReference>
<gene>
    <name evidence="10" type="ORF">HGMM_F40A07C06</name>
</gene>
<dbReference type="InterPro" id="IPR017475">
    <property type="entry name" value="EPS_sugar_tfrase"/>
</dbReference>
<evidence type="ECO:0000256" key="4">
    <source>
        <dbReference type="ARBA" id="ARBA00022692"/>
    </source>
</evidence>
<reference evidence="10" key="1">
    <citation type="journal article" date="2005" name="Environ. Microbiol.">
        <title>Genetic and functional properties of uncultivated thermophilic crenarchaeotes from a subsurface gold mine as revealed by analysis of genome fragments.</title>
        <authorList>
            <person name="Nunoura T."/>
            <person name="Hirayama H."/>
            <person name="Takami H."/>
            <person name="Oida H."/>
            <person name="Nishi S."/>
            <person name="Shimamura S."/>
            <person name="Suzuki Y."/>
            <person name="Inagaki F."/>
            <person name="Takai K."/>
            <person name="Nealson K.H."/>
            <person name="Horikoshi K."/>
        </authorList>
    </citation>
    <scope>NUCLEOTIDE SEQUENCE</scope>
</reference>
<sequence>MSGEEIPAPSAGPVAASMRESRWAGPVADAVVPLAGLLACALAVGAMVAVAGAPAPGPAAVVAVALWAVHRSLARTFAAVPAGRPHWPRRLFLWLLTVAIVHLLATLAGLATGGWTAPLALLAAGAVALPAAECLAGRLGAVIRARHLPAVRIAVLGAGEHGRRLLARLRELPDVRLVGIFDERRDRVPPAIEGLAVRDLGDLERLVRAGAVDRVLIALPAGARLRIEAWARRLRRLPVSVGFVPDPGPAWYEGRPLEPFHGLAVVDLARQPLSGPGRIAKDLFDRTAAALLLAFTAPLFALVALAVRLDSPGPVFHRQKRWGFDGRPFHVLKFRTFRIEACDDGTGPKLRHAAAADPDITRIGRFLRRWSLDELPQLLNVLRGEMSLVGPRPHAVAHDEHYARLLGDYMARLRVKPGITGWAQVNGARGEIRTLADMERRVRLDLEYIENWTFLWDLEILLRTLLVGLRDPRA</sequence>
<protein>
    <submittedName>
        <fullName evidence="10">Hypothetical conserved protein</fullName>
    </submittedName>
</protein>
<keyword evidence="6 8" id="KW-0472">Membrane</keyword>
<dbReference type="PANTHER" id="PTHR30576">
    <property type="entry name" value="COLANIC BIOSYNTHESIS UDP-GLUCOSE LIPID CARRIER TRANSFERASE"/>
    <property type="match status" value="1"/>
</dbReference>
<feature type="transmembrane region" description="Helical" evidence="8">
    <location>
        <begin position="92"/>
        <end position="111"/>
    </location>
</feature>
<evidence type="ECO:0000256" key="2">
    <source>
        <dbReference type="ARBA" id="ARBA00006464"/>
    </source>
</evidence>
<dbReference type="InterPro" id="IPR036291">
    <property type="entry name" value="NAD(P)-bd_dom_sf"/>
</dbReference>
<feature type="transmembrane region" description="Helical" evidence="8">
    <location>
        <begin position="288"/>
        <end position="309"/>
    </location>
</feature>
<dbReference type="GO" id="GO:0016780">
    <property type="term" value="F:phosphotransferase activity, for other substituted phosphate groups"/>
    <property type="evidence" value="ECO:0007669"/>
    <property type="project" value="TreeGrafter"/>
</dbReference>
<keyword evidence="5 8" id="KW-1133">Transmembrane helix</keyword>